<keyword evidence="3" id="KW-1185">Reference proteome</keyword>
<dbReference type="Proteomes" id="UP000091918">
    <property type="component" value="Unassembled WGS sequence"/>
</dbReference>
<feature type="region of interest" description="Disordered" evidence="1">
    <location>
        <begin position="94"/>
        <end position="180"/>
    </location>
</feature>
<proteinExistence type="predicted"/>
<name>A0A1B7NTG8_9EURO</name>
<protein>
    <submittedName>
        <fullName evidence="2">Uncharacterized protein</fullName>
    </submittedName>
</protein>
<feature type="compositionally biased region" description="Low complexity" evidence="1">
    <location>
        <begin position="98"/>
        <end position="114"/>
    </location>
</feature>
<comment type="caution">
    <text evidence="2">The sequence shown here is derived from an EMBL/GenBank/DDBJ whole genome shotgun (WGS) entry which is preliminary data.</text>
</comment>
<organism evidence="2 3">
    <name type="scientific">Emergomyces africanus</name>
    <dbReference type="NCBI Taxonomy" id="1955775"/>
    <lineage>
        <taxon>Eukaryota</taxon>
        <taxon>Fungi</taxon>
        <taxon>Dikarya</taxon>
        <taxon>Ascomycota</taxon>
        <taxon>Pezizomycotina</taxon>
        <taxon>Eurotiomycetes</taxon>
        <taxon>Eurotiomycetidae</taxon>
        <taxon>Onygenales</taxon>
        <taxon>Ajellomycetaceae</taxon>
        <taxon>Emergomyces</taxon>
    </lineage>
</organism>
<evidence type="ECO:0000313" key="3">
    <source>
        <dbReference type="Proteomes" id="UP000091918"/>
    </source>
</evidence>
<feature type="compositionally biased region" description="Polar residues" evidence="1">
    <location>
        <begin position="115"/>
        <end position="126"/>
    </location>
</feature>
<dbReference type="OrthoDB" id="2563506at2759"/>
<feature type="region of interest" description="Disordered" evidence="1">
    <location>
        <begin position="36"/>
        <end position="60"/>
    </location>
</feature>
<dbReference type="EMBL" id="LGUA01000803">
    <property type="protein sequence ID" value="OAX80082.1"/>
    <property type="molecule type" value="Genomic_DNA"/>
</dbReference>
<dbReference type="AlphaFoldDB" id="A0A1B7NTG8"/>
<evidence type="ECO:0000313" key="2">
    <source>
        <dbReference type="EMBL" id="OAX80082.1"/>
    </source>
</evidence>
<gene>
    <name evidence="2" type="ORF">ACJ72_05591</name>
</gene>
<reference evidence="2 3" key="1">
    <citation type="submission" date="2015-07" db="EMBL/GenBank/DDBJ databases">
        <title>Emmonsia species relationships and genome sequence.</title>
        <authorList>
            <person name="Cuomo C.A."/>
            <person name="Schwartz I.S."/>
            <person name="Kenyon C."/>
            <person name="de Hoog G.S."/>
            <person name="Govender N.P."/>
            <person name="Botha A."/>
            <person name="Moreno L."/>
            <person name="de Vries M."/>
            <person name="Munoz J.F."/>
            <person name="Stielow J.B."/>
        </authorList>
    </citation>
    <scope>NUCLEOTIDE SEQUENCE [LARGE SCALE GENOMIC DNA]</scope>
    <source>
        <strain evidence="2 3">CBS 136260</strain>
    </source>
</reference>
<dbReference type="InterPro" id="IPR024368">
    <property type="entry name" value="Ecl1/2/3"/>
</dbReference>
<evidence type="ECO:0000256" key="1">
    <source>
        <dbReference type="SAM" id="MobiDB-lite"/>
    </source>
</evidence>
<sequence length="180" mass="19452">MATAWSLDFCLVCDRQTLGGAYCSQACRLAEMDGCAPAGSEPSSPTTAPVTTTTTTTTSLRSNPWATQRVEGQQQQLQQQPSVLHLGPAIDFGAYKFPSSSPTQHQTTQQHNHPFMSTPSLPSSSFRRGLTPSSSQTSLSSLRSVSSTTSTLSGQARSELENYAGSFDKVRDWKRRRTAS</sequence>
<dbReference type="Pfam" id="PF12855">
    <property type="entry name" value="Ecl1"/>
    <property type="match status" value="1"/>
</dbReference>
<feature type="compositionally biased region" description="Low complexity" evidence="1">
    <location>
        <begin position="42"/>
        <end position="59"/>
    </location>
</feature>
<feature type="compositionally biased region" description="Low complexity" evidence="1">
    <location>
        <begin position="130"/>
        <end position="153"/>
    </location>
</feature>
<accession>A0A1B7NTG8</accession>